<proteinExistence type="predicted"/>
<gene>
    <name evidence="5" type="ORF">HUJ06_026441</name>
</gene>
<dbReference type="EMBL" id="DUZY01000001">
    <property type="protein sequence ID" value="DAD24977.1"/>
    <property type="molecule type" value="Genomic_DNA"/>
</dbReference>
<evidence type="ECO:0000256" key="1">
    <source>
        <dbReference type="ARBA" id="ARBA00022737"/>
    </source>
</evidence>
<dbReference type="PANTHER" id="PTHR19338">
    <property type="entry name" value="TRANSLOCASE OF INNER MITOCHONDRIAL MEMBRANE 13 HOMOLOG"/>
    <property type="match status" value="1"/>
</dbReference>
<name>A0A822XXC3_NELNU</name>
<evidence type="ECO:0000256" key="3">
    <source>
        <dbReference type="ARBA" id="ARBA00022821"/>
    </source>
</evidence>
<organism evidence="5 6">
    <name type="scientific">Nelumbo nucifera</name>
    <name type="common">Sacred lotus</name>
    <dbReference type="NCBI Taxonomy" id="4432"/>
    <lineage>
        <taxon>Eukaryota</taxon>
        <taxon>Viridiplantae</taxon>
        <taxon>Streptophyta</taxon>
        <taxon>Embryophyta</taxon>
        <taxon>Tracheophyta</taxon>
        <taxon>Spermatophyta</taxon>
        <taxon>Magnoliopsida</taxon>
        <taxon>Proteales</taxon>
        <taxon>Nelumbonaceae</taxon>
        <taxon>Nelumbo</taxon>
    </lineage>
</organism>
<dbReference type="AlphaFoldDB" id="A0A822XXC3"/>
<reference evidence="5 6" key="1">
    <citation type="journal article" date="2020" name="Mol. Biol. Evol.">
        <title>Distinct Expression and Methylation Patterns for Genes with Different Fates following a Single Whole-Genome Duplication in Flowering Plants.</title>
        <authorList>
            <person name="Shi T."/>
            <person name="Rahmani R.S."/>
            <person name="Gugger P.F."/>
            <person name="Wang M."/>
            <person name="Li H."/>
            <person name="Zhang Y."/>
            <person name="Li Z."/>
            <person name="Wang Q."/>
            <person name="Van de Peer Y."/>
            <person name="Marchal K."/>
            <person name="Chen J."/>
        </authorList>
    </citation>
    <scope>NUCLEOTIDE SEQUENCE [LARGE SCALE GENOMIC DNA]</scope>
    <source>
        <tissue evidence="5">Leaf</tissue>
    </source>
</reference>
<dbReference type="InterPro" id="IPR041118">
    <property type="entry name" value="Rx_N"/>
</dbReference>
<dbReference type="PANTHER" id="PTHR19338:SF32">
    <property type="entry name" value="OS06G0287500 PROTEIN"/>
    <property type="match status" value="1"/>
</dbReference>
<evidence type="ECO:0000256" key="2">
    <source>
        <dbReference type="ARBA" id="ARBA00022741"/>
    </source>
</evidence>
<accession>A0A822XXC3</accession>
<dbReference type="GO" id="GO:0000166">
    <property type="term" value="F:nucleotide binding"/>
    <property type="evidence" value="ECO:0007669"/>
    <property type="project" value="UniProtKB-KW"/>
</dbReference>
<keyword evidence="6" id="KW-1185">Reference proteome</keyword>
<keyword evidence="2" id="KW-0547">Nucleotide-binding</keyword>
<dbReference type="Gene3D" id="1.20.5.4130">
    <property type="match status" value="1"/>
</dbReference>
<evidence type="ECO:0000259" key="4">
    <source>
        <dbReference type="Pfam" id="PF18052"/>
    </source>
</evidence>
<sequence length="83" mass="9201">MADKALSFISILAENLAPMLVERLSGGVDAEVKFLKDELESMKALLKEADTKGDCVEGVKAWMKQVRELAYDVEDIPSDRVQT</sequence>
<comment type="caution">
    <text evidence="5">The sequence shown here is derived from an EMBL/GenBank/DDBJ whole genome shotgun (WGS) entry which is preliminary data.</text>
</comment>
<protein>
    <recommendedName>
        <fullName evidence="4">Disease resistance N-terminal domain-containing protein</fullName>
    </recommendedName>
</protein>
<dbReference type="GO" id="GO:0006952">
    <property type="term" value="P:defense response"/>
    <property type="evidence" value="ECO:0007669"/>
    <property type="project" value="UniProtKB-KW"/>
</dbReference>
<dbReference type="CDD" id="cd14798">
    <property type="entry name" value="RX-CC_like"/>
    <property type="match status" value="1"/>
</dbReference>
<dbReference type="Pfam" id="PF18052">
    <property type="entry name" value="Rx_N"/>
    <property type="match status" value="1"/>
</dbReference>
<keyword evidence="3" id="KW-0611">Plant defense</keyword>
<dbReference type="Proteomes" id="UP000607653">
    <property type="component" value="Unassembled WGS sequence"/>
</dbReference>
<keyword evidence="1" id="KW-0677">Repeat</keyword>
<evidence type="ECO:0000313" key="6">
    <source>
        <dbReference type="Proteomes" id="UP000607653"/>
    </source>
</evidence>
<dbReference type="InterPro" id="IPR038005">
    <property type="entry name" value="RX-like_CC"/>
</dbReference>
<feature type="domain" description="Disease resistance N-terminal" evidence="4">
    <location>
        <begin position="8"/>
        <end position="76"/>
    </location>
</feature>
<evidence type="ECO:0000313" key="5">
    <source>
        <dbReference type="EMBL" id="DAD24977.1"/>
    </source>
</evidence>